<dbReference type="eggNOG" id="COG0668">
    <property type="taxonomic scope" value="Bacteria"/>
</dbReference>
<dbReference type="InterPro" id="IPR008910">
    <property type="entry name" value="MSC_TM_helix"/>
</dbReference>
<feature type="transmembrane region" description="Helical" evidence="2">
    <location>
        <begin position="32"/>
        <end position="50"/>
    </location>
</feature>
<feature type="compositionally biased region" description="Gly residues" evidence="1">
    <location>
        <begin position="312"/>
        <end position="329"/>
    </location>
</feature>
<keyword evidence="2" id="KW-0812">Transmembrane</keyword>
<dbReference type="KEGG" id="fal:FRAAL0100"/>
<keyword evidence="4" id="KW-1185">Reference proteome</keyword>
<proteinExistence type="predicted"/>
<dbReference type="STRING" id="326424.FRAAL0100"/>
<protein>
    <submittedName>
        <fullName evidence="3">Uncharacterized protein</fullName>
    </submittedName>
</protein>
<feature type="transmembrane region" description="Helical" evidence="2">
    <location>
        <begin position="154"/>
        <end position="176"/>
    </location>
</feature>
<dbReference type="AlphaFoldDB" id="Q0RUF9"/>
<keyword evidence="2" id="KW-0472">Membrane</keyword>
<organism evidence="3 4">
    <name type="scientific">Frankia alni (strain DSM 45986 / CECT 9034 / ACN14a)</name>
    <dbReference type="NCBI Taxonomy" id="326424"/>
    <lineage>
        <taxon>Bacteria</taxon>
        <taxon>Bacillati</taxon>
        <taxon>Actinomycetota</taxon>
        <taxon>Actinomycetes</taxon>
        <taxon>Frankiales</taxon>
        <taxon>Frankiaceae</taxon>
        <taxon>Frankia</taxon>
    </lineage>
</organism>
<dbReference type="Pfam" id="PF05552">
    <property type="entry name" value="MS_channel_1st_1"/>
    <property type="match status" value="1"/>
</dbReference>
<feature type="transmembrane region" description="Helical" evidence="2">
    <location>
        <begin position="118"/>
        <end position="142"/>
    </location>
</feature>
<feature type="compositionally biased region" description="Low complexity" evidence="1">
    <location>
        <begin position="249"/>
        <end position="279"/>
    </location>
</feature>
<keyword evidence="2" id="KW-1133">Transmembrane helix</keyword>
<dbReference type="Proteomes" id="UP000000657">
    <property type="component" value="Chromosome"/>
</dbReference>
<feature type="transmembrane region" description="Helical" evidence="2">
    <location>
        <begin position="188"/>
        <end position="210"/>
    </location>
</feature>
<dbReference type="HOGENOM" id="CLU_049564_0_0_11"/>
<evidence type="ECO:0000256" key="1">
    <source>
        <dbReference type="SAM" id="MobiDB-lite"/>
    </source>
</evidence>
<dbReference type="EMBL" id="CT573213">
    <property type="protein sequence ID" value="CAJ58782.1"/>
    <property type="molecule type" value="Genomic_DNA"/>
</dbReference>
<feature type="transmembrane region" description="Helical" evidence="2">
    <location>
        <begin position="85"/>
        <end position="106"/>
    </location>
</feature>
<feature type="compositionally biased region" description="Basic and acidic residues" evidence="1">
    <location>
        <begin position="403"/>
        <end position="413"/>
    </location>
</feature>
<accession>Q0RUF9</accession>
<name>Q0RUF9_FRAAA</name>
<reference evidence="3 4" key="1">
    <citation type="journal article" date="2007" name="Genome Res.">
        <title>Genome characteristics of facultatively symbiotic Frankia sp. strains reflect host range and host plant biogeography.</title>
        <authorList>
            <person name="Normand P."/>
            <person name="Lapierre P."/>
            <person name="Tisa L.S."/>
            <person name="Gogarten J.P."/>
            <person name="Alloisio N."/>
            <person name="Bagnarol E."/>
            <person name="Bassi C.A."/>
            <person name="Berry A.M."/>
            <person name="Bickhart D.M."/>
            <person name="Choisne N."/>
            <person name="Couloux A."/>
            <person name="Cournoyer B."/>
            <person name="Cruveiller S."/>
            <person name="Daubin V."/>
            <person name="Demange N."/>
            <person name="Francino M.P."/>
            <person name="Goltsman E."/>
            <person name="Huang Y."/>
            <person name="Kopp O.R."/>
            <person name="Labarre L."/>
            <person name="Lapidus A."/>
            <person name="Lavire C."/>
            <person name="Marechal J."/>
            <person name="Martinez M."/>
            <person name="Mastronunzio J.E."/>
            <person name="Mullin B.C."/>
            <person name="Niemann J."/>
            <person name="Pujic P."/>
            <person name="Rawnsley T."/>
            <person name="Rouy Z."/>
            <person name="Schenowitz C."/>
            <person name="Sellstedt A."/>
            <person name="Tavares F."/>
            <person name="Tomkins J.P."/>
            <person name="Vallenet D."/>
            <person name="Valverde C."/>
            <person name="Wall L.G."/>
            <person name="Wang Y."/>
            <person name="Medigue C."/>
            <person name="Benson D.R."/>
        </authorList>
    </citation>
    <scope>NUCLEOTIDE SEQUENCE [LARGE SCALE GENOMIC DNA]</scope>
    <source>
        <strain evidence="4">DSM 45986 / CECT 9034 / ACN14a</strain>
    </source>
</reference>
<evidence type="ECO:0000256" key="2">
    <source>
        <dbReference type="SAM" id="Phobius"/>
    </source>
</evidence>
<sequence length="413" mass="41554">MYNRPVQETVAIAWDRGFSDAWSRIAETGPKIGVFLAICLLGGLLVRAGARLLTALAARLEFDGVLDRCGLPALLRRPAADVRAGAVRVLTGLGLLAVLRVAVGVFGPSAAEDTVTELLALLLHTMLATVIIAIGVSLARLARTFVREALRELSYARAAGNTVAAVLVIAFGKAGLDEVGLATSVTTPVLWAVLAALTGVIVVGVGGGLVRPMQLRWEEILEHAEDTAAQARLTWRARHPDPDGADLDPSTASSSTASPSVASPGTGDPDTADPSSTDPNARTAGPGAADPGSTDRVGPDLTDADADADAPGPGGGGPKGGEPGGGGPRPGELSNDPDVPVEPDPAAGPVAPSIPAPASGAAAATAPRPSIPPPGEQVPFDPAGPDRTSASASPPRSNAPSRPADRPRAEGPP</sequence>
<gene>
    <name evidence="3" type="ordered locus">FRAAL0100</name>
</gene>
<feature type="compositionally biased region" description="Low complexity" evidence="1">
    <location>
        <begin position="387"/>
        <end position="402"/>
    </location>
</feature>
<feature type="region of interest" description="Disordered" evidence="1">
    <location>
        <begin position="238"/>
        <end position="413"/>
    </location>
</feature>
<feature type="compositionally biased region" description="Low complexity" evidence="1">
    <location>
        <begin position="344"/>
        <end position="368"/>
    </location>
</feature>
<evidence type="ECO:0000313" key="3">
    <source>
        <dbReference type="EMBL" id="CAJ58782.1"/>
    </source>
</evidence>
<evidence type="ECO:0000313" key="4">
    <source>
        <dbReference type="Proteomes" id="UP000000657"/>
    </source>
</evidence>